<dbReference type="PROSITE" id="PS50157">
    <property type="entry name" value="ZINC_FINGER_C2H2_2"/>
    <property type="match status" value="2"/>
</dbReference>
<name>A0A672MVU5_SINGR</name>
<dbReference type="Ensembl" id="ENSSGRT00000044371.1">
    <property type="protein sequence ID" value="ENSSGRP00000041396.1"/>
    <property type="gene ID" value="ENSSGRG00000022511.1"/>
</dbReference>
<proteinExistence type="predicted"/>
<dbReference type="PANTHER" id="PTHR23235">
    <property type="entry name" value="KRUEPPEL-LIKE TRANSCRIPTION FACTOR"/>
    <property type="match status" value="1"/>
</dbReference>
<reference evidence="8" key="1">
    <citation type="submission" date="2025-08" db="UniProtKB">
        <authorList>
            <consortium name="Ensembl"/>
        </authorList>
    </citation>
    <scope>IDENTIFICATION</scope>
</reference>
<feature type="compositionally biased region" description="Low complexity" evidence="6">
    <location>
        <begin position="19"/>
        <end position="30"/>
    </location>
</feature>
<sequence length="148" mass="17110">LAQSAESHSNRPIISRNTSSSAFFSKPSESQWMEEDQENEEQKPSVLQRKNSNGNKRVHDCPVCHKRFGAPSKLKRHCLIHTDQRPFQCSICCRAFREHSHLKVHVRTHTNPVKQRTPSLQSYKERLALYTGQSSAYSSKLSESQWME</sequence>
<evidence type="ECO:0000256" key="1">
    <source>
        <dbReference type="ARBA" id="ARBA00022723"/>
    </source>
</evidence>
<dbReference type="FunFam" id="3.30.160.60:FF:000624">
    <property type="entry name" value="zinc finger protein 697"/>
    <property type="match status" value="1"/>
</dbReference>
<evidence type="ECO:0000256" key="2">
    <source>
        <dbReference type="ARBA" id="ARBA00022737"/>
    </source>
</evidence>
<keyword evidence="9" id="KW-1185">Reference proteome</keyword>
<dbReference type="GO" id="GO:0000978">
    <property type="term" value="F:RNA polymerase II cis-regulatory region sequence-specific DNA binding"/>
    <property type="evidence" value="ECO:0007669"/>
    <property type="project" value="TreeGrafter"/>
</dbReference>
<reference evidence="8" key="2">
    <citation type="submission" date="2025-09" db="UniProtKB">
        <authorList>
            <consortium name="Ensembl"/>
        </authorList>
    </citation>
    <scope>IDENTIFICATION</scope>
</reference>
<feature type="domain" description="C2H2-type" evidence="7">
    <location>
        <begin position="87"/>
        <end position="114"/>
    </location>
</feature>
<dbReference type="SMART" id="SM00355">
    <property type="entry name" value="ZnF_C2H2"/>
    <property type="match status" value="2"/>
</dbReference>
<dbReference type="InterPro" id="IPR036236">
    <property type="entry name" value="Znf_C2H2_sf"/>
</dbReference>
<dbReference type="OMA" id="RHCERAF"/>
<dbReference type="PROSITE" id="PS00028">
    <property type="entry name" value="ZINC_FINGER_C2H2_1"/>
    <property type="match status" value="2"/>
</dbReference>
<dbReference type="Gene3D" id="3.30.160.60">
    <property type="entry name" value="Classic Zinc Finger"/>
    <property type="match status" value="2"/>
</dbReference>
<dbReference type="AlphaFoldDB" id="A0A672MVU5"/>
<keyword evidence="4" id="KW-0862">Zinc</keyword>
<evidence type="ECO:0000256" key="6">
    <source>
        <dbReference type="SAM" id="MobiDB-lite"/>
    </source>
</evidence>
<dbReference type="GO" id="GO:0000981">
    <property type="term" value="F:DNA-binding transcription factor activity, RNA polymerase II-specific"/>
    <property type="evidence" value="ECO:0007669"/>
    <property type="project" value="TreeGrafter"/>
</dbReference>
<feature type="domain" description="C2H2-type" evidence="7">
    <location>
        <begin position="59"/>
        <end position="86"/>
    </location>
</feature>
<dbReference type="InParanoid" id="A0A672MVU5"/>
<dbReference type="Proteomes" id="UP000472262">
    <property type="component" value="Unassembled WGS sequence"/>
</dbReference>
<keyword evidence="2" id="KW-0677">Repeat</keyword>
<evidence type="ECO:0000313" key="9">
    <source>
        <dbReference type="Proteomes" id="UP000472262"/>
    </source>
</evidence>
<evidence type="ECO:0000313" key="8">
    <source>
        <dbReference type="Ensembl" id="ENSSGRP00000041396.1"/>
    </source>
</evidence>
<evidence type="ECO:0000256" key="3">
    <source>
        <dbReference type="ARBA" id="ARBA00022771"/>
    </source>
</evidence>
<dbReference type="SUPFAM" id="SSF57667">
    <property type="entry name" value="beta-beta-alpha zinc fingers"/>
    <property type="match status" value="1"/>
</dbReference>
<evidence type="ECO:0000256" key="5">
    <source>
        <dbReference type="PROSITE-ProRule" id="PRU00042"/>
    </source>
</evidence>
<gene>
    <name evidence="8" type="primary">LOC107549544</name>
</gene>
<organism evidence="8 9">
    <name type="scientific">Sinocyclocheilus grahami</name>
    <name type="common">Dianchi golden-line fish</name>
    <name type="synonym">Barbus grahami</name>
    <dbReference type="NCBI Taxonomy" id="75366"/>
    <lineage>
        <taxon>Eukaryota</taxon>
        <taxon>Metazoa</taxon>
        <taxon>Chordata</taxon>
        <taxon>Craniata</taxon>
        <taxon>Vertebrata</taxon>
        <taxon>Euteleostomi</taxon>
        <taxon>Actinopterygii</taxon>
        <taxon>Neopterygii</taxon>
        <taxon>Teleostei</taxon>
        <taxon>Ostariophysi</taxon>
        <taxon>Cypriniformes</taxon>
        <taxon>Cyprinidae</taxon>
        <taxon>Cyprininae</taxon>
        <taxon>Sinocyclocheilus</taxon>
    </lineage>
</organism>
<keyword evidence="3 5" id="KW-0863">Zinc-finger</keyword>
<feature type="compositionally biased region" description="Polar residues" evidence="6">
    <location>
        <begin position="1"/>
        <end position="18"/>
    </location>
</feature>
<dbReference type="FunFam" id="3.30.160.60:FF:002212">
    <property type="entry name" value="Zinc finger protein 672"/>
    <property type="match status" value="1"/>
</dbReference>
<evidence type="ECO:0000256" key="4">
    <source>
        <dbReference type="ARBA" id="ARBA00022833"/>
    </source>
</evidence>
<protein>
    <submittedName>
        <fullName evidence="8">Zinc finger protein 770-like</fullName>
    </submittedName>
</protein>
<dbReference type="GO" id="GO:0008270">
    <property type="term" value="F:zinc ion binding"/>
    <property type="evidence" value="ECO:0007669"/>
    <property type="project" value="UniProtKB-KW"/>
</dbReference>
<dbReference type="InterPro" id="IPR013087">
    <property type="entry name" value="Znf_C2H2_type"/>
</dbReference>
<accession>A0A672MVU5</accession>
<dbReference type="PANTHER" id="PTHR23235:SF60">
    <property type="entry name" value="STRIPE, ISOFORM D"/>
    <property type="match status" value="1"/>
</dbReference>
<feature type="region of interest" description="Disordered" evidence="6">
    <location>
        <begin position="1"/>
        <end position="60"/>
    </location>
</feature>
<evidence type="ECO:0000259" key="7">
    <source>
        <dbReference type="PROSITE" id="PS50157"/>
    </source>
</evidence>
<keyword evidence="1" id="KW-0479">Metal-binding</keyword>